<evidence type="ECO:0000256" key="2">
    <source>
        <dbReference type="ARBA" id="ARBA00004245"/>
    </source>
</evidence>
<dbReference type="GO" id="GO:0005881">
    <property type="term" value="C:cytoplasmic microtubule"/>
    <property type="evidence" value="ECO:0007669"/>
    <property type="project" value="TreeGrafter"/>
</dbReference>
<keyword evidence="4" id="KW-0206">Cytoskeleton</keyword>
<dbReference type="GO" id="GO:0005929">
    <property type="term" value="C:cilium"/>
    <property type="evidence" value="ECO:0007669"/>
    <property type="project" value="UniProtKB-SubCell"/>
</dbReference>
<comment type="caution">
    <text evidence="8">The sequence shown here is derived from an EMBL/GenBank/DDBJ whole genome shotgun (WGS) entry which is preliminary data.</text>
</comment>
<feature type="domain" description="Enkurin" evidence="7">
    <location>
        <begin position="210"/>
        <end position="302"/>
    </location>
</feature>
<dbReference type="InterPro" id="IPR027012">
    <property type="entry name" value="Enkurin_dom"/>
</dbReference>
<proteinExistence type="predicted"/>
<evidence type="ECO:0000256" key="3">
    <source>
        <dbReference type="ARBA" id="ARBA00022490"/>
    </source>
</evidence>
<evidence type="ECO:0000259" key="7">
    <source>
        <dbReference type="PROSITE" id="PS51665"/>
    </source>
</evidence>
<name>A0AB34IU68_PRYPA</name>
<dbReference type="PANTHER" id="PTHR21490">
    <property type="entry name" value="ENKURIN-RELATED"/>
    <property type="match status" value="1"/>
</dbReference>
<feature type="region of interest" description="Disordered" evidence="6">
    <location>
        <begin position="173"/>
        <end position="201"/>
    </location>
</feature>
<dbReference type="InterPro" id="IPR052102">
    <property type="entry name" value="Enkurin_domain-protein"/>
</dbReference>
<keyword evidence="3" id="KW-0963">Cytoplasm</keyword>
<comment type="subcellular location">
    <subcellularLocation>
        <location evidence="1">Cell projection</location>
        <location evidence="1">Cilium</location>
    </subcellularLocation>
    <subcellularLocation>
        <location evidence="2">Cytoplasm</location>
        <location evidence="2">Cytoskeleton</location>
    </subcellularLocation>
</comment>
<dbReference type="AlphaFoldDB" id="A0AB34IU68"/>
<keyword evidence="5" id="KW-0966">Cell projection</keyword>
<evidence type="ECO:0000256" key="4">
    <source>
        <dbReference type="ARBA" id="ARBA00023212"/>
    </source>
</evidence>
<keyword evidence="9" id="KW-1185">Reference proteome</keyword>
<dbReference type="PANTHER" id="PTHR21490:SF2">
    <property type="entry name" value="ENKURIN DOMAIN-CONTAINING PROTEIN 1"/>
    <property type="match status" value="1"/>
</dbReference>
<dbReference type="EMBL" id="JBGBPQ010000018">
    <property type="protein sequence ID" value="KAL1507430.1"/>
    <property type="molecule type" value="Genomic_DNA"/>
</dbReference>
<organism evidence="8 9">
    <name type="scientific">Prymnesium parvum</name>
    <name type="common">Toxic golden alga</name>
    <dbReference type="NCBI Taxonomy" id="97485"/>
    <lineage>
        <taxon>Eukaryota</taxon>
        <taxon>Haptista</taxon>
        <taxon>Haptophyta</taxon>
        <taxon>Prymnesiophyceae</taxon>
        <taxon>Prymnesiales</taxon>
        <taxon>Prymnesiaceae</taxon>
        <taxon>Prymnesium</taxon>
    </lineage>
</organism>
<evidence type="ECO:0000256" key="6">
    <source>
        <dbReference type="SAM" id="MobiDB-lite"/>
    </source>
</evidence>
<evidence type="ECO:0000313" key="8">
    <source>
        <dbReference type="EMBL" id="KAL1507430.1"/>
    </source>
</evidence>
<dbReference type="Pfam" id="PF13864">
    <property type="entry name" value="Enkurin"/>
    <property type="match status" value="1"/>
</dbReference>
<feature type="region of interest" description="Disordered" evidence="6">
    <location>
        <begin position="54"/>
        <end position="109"/>
    </location>
</feature>
<protein>
    <recommendedName>
        <fullName evidence="7">Enkurin domain-containing protein</fullName>
    </recommendedName>
</protein>
<evidence type="ECO:0000313" key="9">
    <source>
        <dbReference type="Proteomes" id="UP001515480"/>
    </source>
</evidence>
<gene>
    <name evidence="8" type="ORF">AB1Y20_008269</name>
</gene>
<reference evidence="8 9" key="1">
    <citation type="journal article" date="2024" name="Science">
        <title>Giant polyketide synthase enzymes in the biosynthesis of giant marine polyether toxins.</title>
        <authorList>
            <person name="Fallon T.R."/>
            <person name="Shende V.V."/>
            <person name="Wierzbicki I.H."/>
            <person name="Pendleton A.L."/>
            <person name="Watervoot N.F."/>
            <person name="Auber R.P."/>
            <person name="Gonzalez D.J."/>
            <person name="Wisecaver J.H."/>
            <person name="Moore B.S."/>
        </authorList>
    </citation>
    <scope>NUCLEOTIDE SEQUENCE [LARGE SCALE GENOMIC DNA]</scope>
    <source>
        <strain evidence="8 9">12B1</strain>
    </source>
</reference>
<evidence type="ECO:0000256" key="5">
    <source>
        <dbReference type="ARBA" id="ARBA00023273"/>
    </source>
</evidence>
<accession>A0AB34IU68</accession>
<dbReference type="PROSITE" id="PS51665">
    <property type="entry name" value="ENKURIN"/>
    <property type="match status" value="1"/>
</dbReference>
<dbReference type="Proteomes" id="UP001515480">
    <property type="component" value="Unassembled WGS sequence"/>
</dbReference>
<sequence>MPVNYGHHGSANMAALLHPLCGIRDEQRRRGLTPRNHARDNVLLIREIQRKNAERKSAAAEAAASTPHPSPRFRGVGSKVASELARPSSAPSLKERPKQPPPFMAGKPAADRTGIATAWAVPPLLESEREGAPSAGVAATLVARATTKPPVPSAAELARPASARAEKDFVARNVSNASRTPRRGKKTPAASPETTGKTHQRGRLPAYLLDRKLEMAKEAAEREAAAKPRECPEGTHVMPEEERHRVLELVRSNREKVNALLDAMPFVIDSYGLKTKHKSLMKQLAELDDADRTFSRKKVIVADDAPRVVVPPVDVA</sequence>
<evidence type="ECO:0000256" key="1">
    <source>
        <dbReference type="ARBA" id="ARBA00004138"/>
    </source>
</evidence>